<dbReference type="PANTHER" id="PTHR43304:SF1">
    <property type="entry name" value="PAC DOMAIN-CONTAINING PROTEIN"/>
    <property type="match status" value="1"/>
</dbReference>
<dbReference type="InterPro" id="IPR052162">
    <property type="entry name" value="Sensor_kinase/Photoreceptor"/>
</dbReference>
<name>A0AA49GR75_9BACT</name>
<dbReference type="InterPro" id="IPR003661">
    <property type="entry name" value="HisK_dim/P_dom"/>
</dbReference>
<dbReference type="SMART" id="SM00086">
    <property type="entry name" value="PAC"/>
    <property type="match status" value="5"/>
</dbReference>
<dbReference type="FunFam" id="3.30.565.10:FF:000006">
    <property type="entry name" value="Sensor histidine kinase WalK"/>
    <property type="match status" value="1"/>
</dbReference>
<dbReference type="PROSITE" id="PS50112">
    <property type="entry name" value="PAS"/>
    <property type="match status" value="2"/>
</dbReference>
<feature type="domain" description="PAC" evidence="8">
    <location>
        <begin position="838"/>
        <end position="889"/>
    </location>
</feature>
<feature type="domain" description="PAS" evidence="7">
    <location>
        <begin position="890"/>
        <end position="961"/>
    </location>
</feature>
<keyword evidence="4" id="KW-0808">Transferase</keyword>
<dbReference type="InterPro" id="IPR004358">
    <property type="entry name" value="Sig_transdc_His_kin-like_C"/>
</dbReference>
<dbReference type="InterPro" id="IPR013656">
    <property type="entry name" value="PAS_4"/>
</dbReference>
<evidence type="ECO:0000259" key="7">
    <source>
        <dbReference type="PROSITE" id="PS50112"/>
    </source>
</evidence>
<evidence type="ECO:0000256" key="3">
    <source>
        <dbReference type="ARBA" id="ARBA00022553"/>
    </source>
</evidence>
<dbReference type="SUPFAM" id="SSF55874">
    <property type="entry name" value="ATPase domain of HSP90 chaperone/DNA topoisomerase II/histidine kinase"/>
    <property type="match status" value="1"/>
</dbReference>
<dbReference type="NCBIfam" id="TIGR00229">
    <property type="entry name" value="sensory_box"/>
    <property type="match status" value="3"/>
</dbReference>
<gene>
    <name evidence="9" type="ORF">K4G66_12220</name>
</gene>
<dbReference type="InterPro" id="IPR003594">
    <property type="entry name" value="HATPase_dom"/>
</dbReference>
<dbReference type="SUPFAM" id="SSF47384">
    <property type="entry name" value="Homodimeric domain of signal transducing histidine kinase"/>
    <property type="match status" value="1"/>
</dbReference>
<dbReference type="PRINTS" id="PR00344">
    <property type="entry name" value="BCTRLSENSOR"/>
</dbReference>
<dbReference type="Pfam" id="PF08447">
    <property type="entry name" value="PAS_3"/>
    <property type="match status" value="1"/>
</dbReference>
<dbReference type="PROSITE" id="PS50109">
    <property type="entry name" value="HIS_KIN"/>
    <property type="match status" value="1"/>
</dbReference>
<dbReference type="InterPro" id="IPR000700">
    <property type="entry name" value="PAS-assoc_C"/>
</dbReference>
<dbReference type="EMBL" id="CP120682">
    <property type="protein sequence ID" value="WKN39457.1"/>
    <property type="molecule type" value="Genomic_DNA"/>
</dbReference>
<evidence type="ECO:0000313" key="9">
    <source>
        <dbReference type="EMBL" id="WKN39457.1"/>
    </source>
</evidence>
<dbReference type="CDD" id="cd00082">
    <property type="entry name" value="HisKA"/>
    <property type="match status" value="1"/>
</dbReference>
<dbReference type="InterPro" id="IPR013655">
    <property type="entry name" value="PAS_fold_3"/>
</dbReference>
<evidence type="ECO:0000259" key="8">
    <source>
        <dbReference type="PROSITE" id="PS50113"/>
    </source>
</evidence>
<proteinExistence type="predicted"/>
<feature type="domain" description="Histidine kinase" evidence="6">
    <location>
        <begin position="1033"/>
        <end position="1244"/>
    </location>
</feature>
<keyword evidence="5" id="KW-0418">Kinase</keyword>
<dbReference type="InterPro" id="IPR001610">
    <property type="entry name" value="PAC"/>
</dbReference>
<dbReference type="SMART" id="SM00091">
    <property type="entry name" value="PAS"/>
    <property type="match status" value="3"/>
</dbReference>
<reference evidence="9" key="1">
    <citation type="journal article" date="2023" name="Comput. Struct. Biotechnol. J.">
        <title>Discovery of a novel marine Bacteroidetes with a rich repertoire of carbohydrate-active enzymes.</title>
        <authorList>
            <person name="Chen B."/>
            <person name="Liu G."/>
            <person name="Chen Q."/>
            <person name="Wang H."/>
            <person name="Liu L."/>
            <person name="Tang K."/>
        </authorList>
    </citation>
    <scope>NUCLEOTIDE SEQUENCE</scope>
    <source>
        <strain evidence="9">TK19036</strain>
    </source>
</reference>
<comment type="catalytic activity">
    <reaction evidence="1">
        <text>ATP + protein L-histidine = ADP + protein N-phospho-L-histidine.</text>
        <dbReference type="EC" id="2.7.13.3"/>
    </reaction>
</comment>
<evidence type="ECO:0000259" key="6">
    <source>
        <dbReference type="PROSITE" id="PS50109"/>
    </source>
</evidence>
<dbReference type="PROSITE" id="PS50113">
    <property type="entry name" value="PAC"/>
    <property type="match status" value="3"/>
</dbReference>
<dbReference type="InterPro" id="IPR036890">
    <property type="entry name" value="HATPase_C_sf"/>
</dbReference>
<feature type="domain" description="PAC" evidence="8">
    <location>
        <begin position="321"/>
        <end position="373"/>
    </location>
</feature>
<evidence type="ECO:0000256" key="2">
    <source>
        <dbReference type="ARBA" id="ARBA00012438"/>
    </source>
</evidence>
<dbReference type="InterPro" id="IPR000014">
    <property type="entry name" value="PAS"/>
</dbReference>
<dbReference type="SUPFAM" id="SSF55785">
    <property type="entry name" value="PYP-like sensor domain (PAS domain)"/>
    <property type="match status" value="6"/>
</dbReference>
<evidence type="ECO:0000256" key="5">
    <source>
        <dbReference type="ARBA" id="ARBA00022777"/>
    </source>
</evidence>
<dbReference type="Gene3D" id="1.10.287.130">
    <property type="match status" value="1"/>
</dbReference>
<feature type="domain" description="PAS" evidence="7">
    <location>
        <begin position="764"/>
        <end position="835"/>
    </location>
</feature>
<dbReference type="InterPro" id="IPR035965">
    <property type="entry name" value="PAS-like_dom_sf"/>
</dbReference>
<accession>A0AA49GR75</accession>
<dbReference type="SMART" id="SM00388">
    <property type="entry name" value="HisKA"/>
    <property type="match status" value="1"/>
</dbReference>
<keyword evidence="3" id="KW-0597">Phosphoprotein</keyword>
<sequence length="1244" mass="141473">MAHSRLDFFDASGEDTSGEIIVVVNNEFYPQLASHNFYISFSPSSKNLPDSGPAQAVEKNELLQKLRDTYIASQPPFSTTEKLGIDLGIIMVNGTQWHVLAFPLLWKNMPDYFLLKMMKEGSQADESTIFDMQALLNNELQVVGVNLEYDRFFNQKEGAQLEHAGPHANTTLIDMPQVREWLLNEAKTEYSVQEVIYHFQRAEPTTLRLKAHPLVASSEEDSYLLLTIEDLTEKQLLEEEVGQLLSTQQRFEIIFNNAYQFMGLLDRYGKLLEVNQPALDFAGVTLGEIREQAVWKTPWFQPGEVPQLRAAIHRAASGVLVRYETEVVGRDQQVMTIDLSLKPNFTDKGAVGWIIAEGRDISEKKRVEQELELAKAEAIRSQELLNSVVNHISLGVKYMKAIRDNDGNLLDFEFVQLNQQARKILFPAEKHEADIIGARYLQRLPDLGKANFKYYQQVLETGQTLETETQYESRWFHRVVVKLGDGVVTTLEDITSRKQAEIELQQSKQLIDSVYETASAGIDALTAQRNSQGRIIDFVYQRANQKSRAIKQEPDFDFIGKNLLTLYPGVKKDGLFEKYVRVVETGNTMHEIIYYGHEHFRTWFDLTVAKWNDGIIMTLVDITEQKLAEEKVKEDASLIESVFNNSEAVLQQYEAVRNQQNEVVDFIYVKTNKKGLEMAGMPLDTNLTGKRLLEVHPGVKATGVFGILERVTNTGIPEQRLFHYDQEGIDNWFQGSYRKLGDGVIVTIADITELKSAEQRLDVSERKFRTLVENTPDIISRLDVNFRFTFVNSAFSKEVGQSPAVLIGKTPQELMSNTLAIEQLMQALNKAVETKTNQDYYDTVNTPDGTRSFYSIIVPELNEEAQVQSLLVITRDITELKKIEERVRESEHFLLTTQEVAEIGSFAYNLAGNSLEGSPKLFDILDIPVQEQIDFSVFLKKFHPDDRQKVKEAISHTLRSGEDYHNEARVITESGVTKYLLAVGKAEVGEKGGTRMLGVVMDISHLRKAEQKLHERTQELELINQELSSFTYSISHDLRTPLRAIYGYTSILLEEYQESLDQEANRLLNVVLSNVSRMGNLVDDLLSFAHLGKKEVVAHPINIERLFKDIFKELSAEYNTQAELIVHAPLPVIRGDRTMMRQVAENLLSNALKFSSEVAKPVIEVGHQPNENHPVIYVRDNGVGFDQRYHEKLFEVFHRLHRQEDFKGTGVGLAIVQKIVQRHGGKIWAEGKEGEGATFFFSLS</sequence>
<dbReference type="GO" id="GO:0000155">
    <property type="term" value="F:phosphorelay sensor kinase activity"/>
    <property type="evidence" value="ECO:0007669"/>
    <property type="project" value="InterPro"/>
</dbReference>
<dbReference type="SMART" id="SM00387">
    <property type="entry name" value="HATPase_c"/>
    <property type="match status" value="1"/>
</dbReference>
<dbReference type="CDD" id="cd00130">
    <property type="entry name" value="PAS"/>
    <property type="match status" value="2"/>
</dbReference>
<dbReference type="Pfam" id="PF02518">
    <property type="entry name" value="HATPase_c"/>
    <property type="match status" value="1"/>
</dbReference>
<dbReference type="InterPro" id="IPR005467">
    <property type="entry name" value="His_kinase_dom"/>
</dbReference>
<dbReference type="Pfam" id="PF08448">
    <property type="entry name" value="PAS_4"/>
    <property type="match status" value="4"/>
</dbReference>
<dbReference type="AlphaFoldDB" id="A0AA49GR75"/>
<dbReference type="InterPro" id="IPR036097">
    <property type="entry name" value="HisK_dim/P_sf"/>
</dbReference>
<organism evidence="9">
    <name type="scientific">Roseihalotalea indica</name>
    <dbReference type="NCBI Taxonomy" id="2867963"/>
    <lineage>
        <taxon>Bacteria</taxon>
        <taxon>Pseudomonadati</taxon>
        <taxon>Bacteroidota</taxon>
        <taxon>Cytophagia</taxon>
        <taxon>Cytophagales</taxon>
        <taxon>Catalimonadaceae</taxon>
        <taxon>Roseihalotalea</taxon>
    </lineage>
</organism>
<feature type="domain" description="PAC" evidence="8">
    <location>
        <begin position="964"/>
        <end position="1015"/>
    </location>
</feature>
<dbReference type="Gene3D" id="3.30.565.10">
    <property type="entry name" value="Histidine kinase-like ATPase, C-terminal domain"/>
    <property type="match status" value="1"/>
</dbReference>
<dbReference type="Gene3D" id="3.30.450.20">
    <property type="entry name" value="PAS domain"/>
    <property type="match status" value="6"/>
</dbReference>
<dbReference type="EC" id="2.7.13.3" evidence="2"/>
<dbReference type="PANTHER" id="PTHR43304">
    <property type="entry name" value="PHYTOCHROME-LIKE PROTEIN CPH1"/>
    <property type="match status" value="1"/>
</dbReference>
<evidence type="ECO:0000256" key="4">
    <source>
        <dbReference type="ARBA" id="ARBA00022679"/>
    </source>
</evidence>
<reference evidence="9" key="2">
    <citation type="journal article" date="2024" name="Antonie Van Leeuwenhoek">
        <title>Roseihalotalea indica gen. nov., sp. nov., a halophilic Bacteroidetes from mesopelagic Southwest Indian Ocean with higher carbohydrate metabolic potential.</title>
        <authorList>
            <person name="Chen B."/>
            <person name="Zhang M."/>
            <person name="Lin D."/>
            <person name="Ye J."/>
            <person name="Tang K."/>
        </authorList>
    </citation>
    <scope>NUCLEOTIDE SEQUENCE</scope>
    <source>
        <strain evidence="9">TK19036</strain>
    </source>
</reference>
<dbReference type="Pfam" id="PF00512">
    <property type="entry name" value="HisKA"/>
    <property type="match status" value="1"/>
</dbReference>
<protein>
    <recommendedName>
        <fullName evidence="2">histidine kinase</fullName>
        <ecNumber evidence="2">2.7.13.3</ecNumber>
    </recommendedName>
</protein>
<evidence type="ECO:0000256" key="1">
    <source>
        <dbReference type="ARBA" id="ARBA00000085"/>
    </source>
</evidence>